<dbReference type="OrthoDB" id="9815847at2"/>
<dbReference type="RefSeq" id="WP_072790639.1">
    <property type="nucleotide sequence ID" value="NZ_FQWM01000001.1"/>
</dbReference>
<reference evidence="4" key="1">
    <citation type="submission" date="2016-11" db="EMBL/GenBank/DDBJ databases">
        <authorList>
            <person name="Varghese N."/>
            <person name="Submissions S."/>
        </authorList>
    </citation>
    <scope>NUCLEOTIDE SEQUENCE [LARGE SCALE GENOMIC DNA]</scope>
    <source>
        <strain evidence="4">DSM 28223</strain>
    </source>
</reference>
<evidence type="ECO:0000256" key="2">
    <source>
        <dbReference type="SAM" id="Phobius"/>
    </source>
</evidence>
<gene>
    <name evidence="3" type="ORF">SAMN04488044_0735</name>
</gene>
<name>A0A1M5JPM3_9RHOB</name>
<dbReference type="AlphaFoldDB" id="A0A1M5JPM3"/>
<dbReference type="GO" id="GO:0017004">
    <property type="term" value="P:cytochrome complex assembly"/>
    <property type="evidence" value="ECO:0007669"/>
    <property type="project" value="UniProtKB-KW"/>
</dbReference>
<feature type="transmembrane region" description="Helical" evidence="2">
    <location>
        <begin position="94"/>
        <end position="115"/>
    </location>
</feature>
<keyword evidence="4" id="KW-1185">Reference proteome</keyword>
<keyword evidence="1" id="KW-0201">Cytochrome c-type biogenesis</keyword>
<evidence type="ECO:0000313" key="3">
    <source>
        <dbReference type="EMBL" id="SHG42240.1"/>
    </source>
</evidence>
<evidence type="ECO:0000313" key="4">
    <source>
        <dbReference type="Proteomes" id="UP000184211"/>
    </source>
</evidence>
<keyword evidence="2" id="KW-1133">Transmembrane helix</keyword>
<dbReference type="InterPro" id="IPR011990">
    <property type="entry name" value="TPR-like_helical_dom_sf"/>
</dbReference>
<accession>A0A1M5JPM3</accession>
<dbReference type="STRING" id="870908.SAMN04488044_0735"/>
<dbReference type="Proteomes" id="UP000184211">
    <property type="component" value="Unassembled WGS sequence"/>
</dbReference>
<sequence length="404" mass="43934">MVFWITATGLTLITGLFLWLALTRGRSTAVSPAAYDLQVYRDQLSEVDRDLARGVISAEDAERVRTEVSRRILTADAQVQAEADGAQQRDPKTVGVAVVVAVFLLGGAAALYVNLGNPGYPDLELQDRVENARQMLQERPTQAAFEAQLPERPVPEADPEFLKLVADLRIAVADRPDDMRGLELLVRNEATLQNYGAAYRAQAQLIALKGESATSFDYTQLADLMIRAAQGYVSPEADSALRDALARDPNNGFARYYTGLMLSQTGRPDMTFRIWRDLLEAGPEAAPWIAPIRARISDLAWFAGIDYTPPAPRGPTVYDINAAQDLSEEDRGAMINAMVAGLADRLATEGGAPEEWAQLITAYGVLGDLDKAQVVWDEAQEVFETTPEALAPIANAARAAGLTE</sequence>
<dbReference type="SUPFAM" id="SSF48452">
    <property type="entry name" value="TPR-like"/>
    <property type="match status" value="1"/>
</dbReference>
<dbReference type="Gene3D" id="1.25.40.10">
    <property type="entry name" value="Tetratricopeptide repeat domain"/>
    <property type="match status" value="1"/>
</dbReference>
<keyword evidence="2" id="KW-0812">Transmembrane</keyword>
<keyword evidence="2" id="KW-0472">Membrane</keyword>
<proteinExistence type="predicted"/>
<organism evidence="3 4">
    <name type="scientific">Cognatishimia maritima</name>
    <dbReference type="NCBI Taxonomy" id="870908"/>
    <lineage>
        <taxon>Bacteria</taxon>
        <taxon>Pseudomonadati</taxon>
        <taxon>Pseudomonadota</taxon>
        <taxon>Alphaproteobacteria</taxon>
        <taxon>Rhodobacterales</taxon>
        <taxon>Paracoccaceae</taxon>
        <taxon>Cognatishimia</taxon>
    </lineage>
</organism>
<evidence type="ECO:0000256" key="1">
    <source>
        <dbReference type="ARBA" id="ARBA00022748"/>
    </source>
</evidence>
<dbReference type="EMBL" id="FQWM01000001">
    <property type="protein sequence ID" value="SHG42240.1"/>
    <property type="molecule type" value="Genomic_DNA"/>
</dbReference>
<protein>
    <submittedName>
        <fullName evidence="3">Cytochrome c-type biogenesis protein CcmH</fullName>
    </submittedName>
</protein>
<dbReference type="NCBIfam" id="TIGR03142">
    <property type="entry name" value="cytochro_ccmI"/>
    <property type="match status" value="1"/>
</dbReference>
<dbReference type="InterPro" id="IPR017560">
    <property type="entry name" value="Cyt_c_biogenesis_CcmI"/>
</dbReference>